<dbReference type="InterPro" id="IPR029068">
    <property type="entry name" value="Glyas_Bleomycin-R_OHBP_Dase"/>
</dbReference>
<keyword evidence="3" id="KW-1185">Reference proteome</keyword>
<gene>
    <name evidence="2" type="ORF">NF867_05685</name>
</gene>
<protein>
    <submittedName>
        <fullName evidence="2">VOC family protein</fullName>
    </submittedName>
</protein>
<dbReference type="PANTHER" id="PTHR33993">
    <property type="entry name" value="GLYOXALASE-RELATED"/>
    <property type="match status" value="1"/>
</dbReference>
<evidence type="ECO:0000313" key="3">
    <source>
        <dbReference type="Proteomes" id="UP001155182"/>
    </source>
</evidence>
<evidence type="ECO:0000259" key="1">
    <source>
        <dbReference type="PROSITE" id="PS51819"/>
    </source>
</evidence>
<reference evidence="2" key="1">
    <citation type="submission" date="2022-06" db="EMBL/GenBank/DDBJ databases">
        <title>Solitalea sp. MAHUQ-68 isolated from rhizospheric soil.</title>
        <authorList>
            <person name="Huq M.A."/>
        </authorList>
    </citation>
    <scope>NUCLEOTIDE SEQUENCE</scope>
    <source>
        <strain evidence="2">MAHUQ-68</strain>
    </source>
</reference>
<dbReference type="PROSITE" id="PS51819">
    <property type="entry name" value="VOC"/>
    <property type="match status" value="1"/>
</dbReference>
<dbReference type="AlphaFoldDB" id="A0A9X2F0B3"/>
<comment type="caution">
    <text evidence="2">The sequence shown here is derived from an EMBL/GenBank/DDBJ whole genome shotgun (WGS) entry which is preliminary data.</text>
</comment>
<dbReference type="RefSeq" id="WP_252586692.1">
    <property type="nucleotide sequence ID" value="NZ_JAMWYS010000024.1"/>
</dbReference>
<accession>A0A9X2F0B3</accession>
<dbReference type="EMBL" id="JAMWYS010000024">
    <property type="protein sequence ID" value="MCO4292352.1"/>
    <property type="molecule type" value="Genomic_DNA"/>
</dbReference>
<feature type="domain" description="VOC" evidence="1">
    <location>
        <begin position="6"/>
        <end position="123"/>
    </location>
</feature>
<dbReference type="InterPro" id="IPR052164">
    <property type="entry name" value="Anthracycline_SecMetBiosynth"/>
</dbReference>
<dbReference type="Pfam" id="PF00903">
    <property type="entry name" value="Glyoxalase"/>
    <property type="match status" value="1"/>
</dbReference>
<dbReference type="Gene3D" id="3.10.180.10">
    <property type="entry name" value="2,3-Dihydroxybiphenyl 1,2-Dioxygenase, domain 1"/>
    <property type="match status" value="1"/>
</dbReference>
<organism evidence="2 3">
    <name type="scientific">Solitalea agri</name>
    <dbReference type="NCBI Taxonomy" id="2953739"/>
    <lineage>
        <taxon>Bacteria</taxon>
        <taxon>Pseudomonadati</taxon>
        <taxon>Bacteroidota</taxon>
        <taxon>Sphingobacteriia</taxon>
        <taxon>Sphingobacteriales</taxon>
        <taxon>Sphingobacteriaceae</taxon>
        <taxon>Solitalea</taxon>
    </lineage>
</organism>
<evidence type="ECO:0000313" key="2">
    <source>
        <dbReference type="EMBL" id="MCO4292352.1"/>
    </source>
</evidence>
<proteinExistence type="predicted"/>
<name>A0A9X2F0B3_9SPHI</name>
<dbReference type="PANTHER" id="PTHR33993:SF5">
    <property type="entry name" value="GLYOXALASE"/>
    <property type="match status" value="1"/>
</dbReference>
<dbReference type="CDD" id="cd06587">
    <property type="entry name" value="VOC"/>
    <property type="match status" value="1"/>
</dbReference>
<dbReference type="SUPFAM" id="SSF54593">
    <property type="entry name" value="Glyoxalase/Bleomycin resistance protein/Dihydroxybiphenyl dioxygenase"/>
    <property type="match status" value="1"/>
</dbReference>
<dbReference type="InterPro" id="IPR037523">
    <property type="entry name" value="VOC_core"/>
</dbReference>
<dbReference type="InterPro" id="IPR004360">
    <property type="entry name" value="Glyas_Fos-R_dOase_dom"/>
</dbReference>
<sequence length="128" mass="15116">MKRVTGIGGIFFKCDDPEKQKEWYEKHLGIQSGEYGATFEWREKENPDQIAHTAWSLFKADSKYFFPSTKPFMFNYRVENLSELLKVLKEEGVTVVGEIEEFEFGKFGWILDPEGNKIELWEPMDENY</sequence>
<dbReference type="Proteomes" id="UP001155182">
    <property type="component" value="Unassembled WGS sequence"/>
</dbReference>